<keyword evidence="2 8" id="KW-1277">Toxin-antitoxin system</keyword>
<dbReference type="GO" id="GO:0000287">
    <property type="term" value="F:magnesium ion binding"/>
    <property type="evidence" value="ECO:0007669"/>
    <property type="project" value="UniProtKB-UniRule"/>
</dbReference>
<dbReference type="InterPro" id="IPR022907">
    <property type="entry name" value="VapC_family"/>
</dbReference>
<dbReference type="PANTHER" id="PTHR33653:SF1">
    <property type="entry name" value="RIBONUCLEASE VAPC2"/>
    <property type="match status" value="1"/>
</dbReference>
<comment type="function">
    <text evidence="8">Toxic component of a toxin-antitoxin (TA) system. An RNase.</text>
</comment>
<evidence type="ECO:0000256" key="1">
    <source>
        <dbReference type="ARBA" id="ARBA00001946"/>
    </source>
</evidence>
<evidence type="ECO:0000256" key="3">
    <source>
        <dbReference type="ARBA" id="ARBA00022722"/>
    </source>
</evidence>
<feature type="binding site" evidence="8">
    <location>
        <position position="105"/>
    </location>
    <ligand>
        <name>Mg(2+)</name>
        <dbReference type="ChEBI" id="CHEBI:18420"/>
    </ligand>
</feature>
<evidence type="ECO:0000313" key="11">
    <source>
        <dbReference type="Proteomes" id="UP000520198"/>
    </source>
</evidence>
<evidence type="ECO:0000256" key="5">
    <source>
        <dbReference type="ARBA" id="ARBA00022801"/>
    </source>
</evidence>
<dbReference type="EC" id="3.1.-.-" evidence="8"/>
<gene>
    <name evidence="8" type="primary">vapC</name>
    <name evidence="10" type="ORF">HT585_31220</name>
</gene>
<accession>A0A7Y6URA7</accession>
<keyword evidence="5 8" id="KW-0378">Hydrolase</keyword>
<keyword evidence="4 8" id="KW-0479">Metal-binding</keyword>
<dbReference type="GO" id="GO:0016787">
    <property type="term" value="F:hydrolase activity"/>
    <property type="evidence" value="ECO:0007669"/>
    <property type="project" value="UniProtKB-KW"/>
</dbReference>
<dbReference type="EMBL" id="JABWDU010000017">
    <property type="protein sequence ID" value="NVD43335.1"/>
    <property type="molecule type" value="Genomic_DNA"/>
</dbReference>
<name>A0A7Y6URA7_9HYPH</name>
<dbReference type="GO" id="GO:0090729">
    <property type="term" value="F:toxin activity"/>
    <property type="evidence" value="ECO:0007669"/>
    <property type="project" value="UniProtKB-KW"/>
</dbReference>
<keyword evidence="3 8" id="KW-0540">Nuclease</keyword>
<evidence type="ECO:0000313" key="10">
    <source>
        <dbReference type="EMBL" id="NVD43335.1"/>
    </source>
</evidence>
<evidence type="ECO:0000256" key="2">
    <source>
        <dbReference type="ARBA" id="ARBA00022649"/>
    </source>
</evidence>
<keyword evidence="11" id="KW-1185">Reference proteome</keyword>
<evidence type="ECO:0000256" key="4">
    <source>
        <dbReference type="ARBA" id="ARBA00022723"/>
    </source>
</evidence>
<dbReference type="Gene3D" id="3.40.50.1010">
    <property type="entry name" value="5'-nuclease"/>
    <property type="match status" value="1"/>
</dbReference>
<dbReference type="CDD" id="cd18746">
    <property type="entry name" value="PIN_VapC4-5_FitB-like"/>
    <property type="match status" value="1"/>
</dbReference>
<dbReference type="InterPro" id="IPR002716">
    <property type="entry name" value="PIN_dom"/>
</dbReference>
<proteinExistence type="inferred from homology"/>
<evidence type="ECO:0000256" key="8">
    <source>
        <dbReference type="HAMAP-Rule" id="MF_00265"/>
    </source>
</evidence>
<reference evidence="10 11" key="1">
    <citation type="submission" date="2020-06" db="EMBL/GenBank/DDBJ databases">
        <authorList>
            <person name="Grouzdev D.S."/>
        </authorList>
    </citation>
    <scope>NUCLEOTIDE SEQUENCE [LARGE SCALE GENOMIC DNA]</scope>
    <source>
        <strain evidence="10 11">HO-A22</strain>
    </source>
</reference>
<dbReference type="RefSeq" id="WP_176356654.1">
    <property type="nucleotide sequence ID" value="NZ_JABWDU010000017.1"/>
</dbReference>
<dbReference type="Pfam" id="PF01850">
    <property type="entry name" value="PIN"/>
    <property type="match status" value="1"/>
</dbReference>
<dbReference type="InterPro" id="IPR050556">
    <property type="entry name" value="Type_II_TA_system_RNase"/>
</dbReference>
<dbReference type="Proteomes" id="UP000520198">
    <property type="component" value="Unassembled WGS sequence"/>
</dbReference>
<organism evidence="10 11">
    <name type="scientific">Ensifer oleiphilus</name>
    <dbReference type="NCBI Taxonomy" id="2742698"/>
    <lineage>
        <taxon>Bacteria</taxon>
        <taxon>Pseudomonadati</taxon>
        <taxon>Pseudomonadota</taxon>
        <taxon>Alphaproteobacteria</taxon>
        <taxon>Hyphomicrobiales</taxon>
        <taxon>Rhizobiaceae</taxon>
        <taxon>Sinorhizobium/Ensifer group</taxon>
        <taxon>Ensifer</taxon>
    </lineage>
</organism>
<dbReference type="InterPro" id="IPR029060">
    <property type="entry name" value="PIN-like_dom_sf"/>
</dbReference>
<dbReference type="PANTHER" id="PTHR33653">
    <property type="entry name" value="RIBONUCLEASE VAPC2"/>
    <property type="match status" value="1"/>
</dbReference>
<feature type="domain" description="PIN" evidence="9">
    <location>
        <begin position="3"/>
        <end position="125"/>
    </location>
</feature>
<comment type="cofactor">
    <cofactor evidence="1 8">
        <name>Mg(2+)</name>
        <dbReference type="ChEBI" id="CHEBI:18420"/>
    </cofactor>
</comment>
<evidence type="ECO:0000256" key="6">
    <source>
        <dbReference type="ARBA" id="ARBA00022842"/>
    </source>
</evidence>
<evidence type="ECO:0000259" key="9">
    <source>
        <dbReference type="Pfam" id="PF01850"/>
    </source>
</evidence>
<keyword evidence="8" id="KW-0800">Toxin</keyword>
<dbReference type="SUPFAM" id="SSF88723">
    <property type="entry name" value="PIN domain-like"/>
    <property type="match status" value="1"/>
</dbReference>
<evidence type="ECO:0000256" key="7">
    <source>
        <dbReference type="ARBA" id="ARBA00038093"/>
    </source>
</evidence>
<comment type="caution">
    <text evidence="10">The sequence shown here is derived from an EMBL/GenBank/DDBJ whole genome shotgun (WGS) entry which is preliminary data.</text>
</comment>
<feature type="binding site" evidence="8">
    <location>
        <position position="6"/>
    </location>
    <ligand>
        <name>Mg(2+)</name>
        <dbReference type="ChEBI" id="CHEBI:18420"/>
    </ligand>
</feature>
<keyword evidence="6 8" id="KW-0460">Magnesium</keyword>
<comment type="similarity">
    <text evidence="7 8">Belongs to the PINc/VapC protein family.</text>
</comment>
<sequence>MKYLLDTNVISELRKVGDGKADANVVAWIGAEDAARFFISAITVLELERGVLSVQRRDAAQGARLRSWLDGQVRPEFAGRILTVDDTVATRCAHLHVPDRRNEADALIAATALVHDMVIVTRNVRDFEGTGVVVVDPWQG</sequence>
<dbReference type="GO" id="GO:0004540">
    <property type="term" value="F:RNA nuclease activity"/>
    <property type="evidence" value="ECO:0007669"/>
    <property type="project" value="InterPro"/>
</dbReference>
<protein>
    <recommendedName>
        <fullName evidence="8">Ribonuclease VapC</fullName>
        <shortName evidence="8">RNase VapC</shortName>
        <ecNumber evidence="8">3.1.-.-</ecNumber>
    </recommendedName>
    <alternativeName>
        <fullName evidence="8">Toxin VapC</fullName>
    </alternativeName>
</protein>
<dbReference type="AlphaFoldDB" id="A0A7Y6URA7"/>
<dbReference type="HAMAP" id="MF_00265">
    <property type="entry name" value="VapC_Nob1"/>
    <property type="match status" value="1"/>
</dbReference>